<name>A0A5B7JT92_PORTR</name>
<organism evidence="1 2">
    <name type="scientific">Portunus trituberculatus</name>
    <name type="common">Swimming crab</name>
    <name type="synonym">Neptunus trituberculatus</name>
    <dbReference type="NCBI Taxonomy" id="210409"/>
    <lineage>
        <taxon>Eukaryota</taxon>
        <taxon>Metazoa</taxon>
        <taxon>Ecdysozoa</taxon>
        <taxon>Arthropoda</taxon>
        <taxon>Crustacea</taxon>
        <taxon>Multicrustacea</taxon>
        <taxon>Malacostraca</taxon>
        <taxon>Eumalacostraca</taxon>
        <taxon>Eucarida</taxon>
        <taxon>Decapoda</taxon>
        <taxon>Pleocyemata</taxon>
        <taxon>Brachyura</taxon>
        <taxon>Eubrachyura</taxon>
        <taxon>Portunoidea</taxon>
        <taxon>Portunidae</taxon>
        <taxon>Portuninae</taxon>
        <taxon>Portunus</taxon>
    </lineage>
</organism>
<reference evidence="1 2" key="1">
    <citation type="submission" date="2019-05" db="EMBL/GenBank/DDBJ databases">
        <title>Another draft genome of Portunus trituberculatus and its Hox gene families provides insights of decapod evolution.</title>
        <authorList>
            <person name="Jeong J.-H."/>
            <person name="Song I."/>
            <person name="Kim S."/>
            <person name="Choi T."/>
            <person name="Kim D."/>
            <person name="Ryu S."/>
            <person name="Kim W."/>
        </authorList>
    </citation>
    <scope>NUCLEOTIDE SEQUENCE [LARGE SCALE GENOMIC DNA]</scope>
    <source>
        <tissue evidence="1">Muscle</tissue>
    </source>
</reference>
<dbReference type="AlphaFoldDB" id="A0A5B7JT92"/>
<comment type="caution">
    <text evidence="1">The sequence shown here is derived from an EMBL/GenBank/DDBJ whole genome shotgun (WGS) entry which is preliminary data.</text>
</comment>
<evidence type="ECO:0000313" key="2">
    <source>
        <dbReference type="Proteomes" id="UP000324222"/>
    </source>
</evidence>
<sequence>MEGKRPDALETFSCHFASKLWVARVPSQQPPVVGPTSGEAWGVPCSMTWPYLTCALPVTHKDHYFLPSKITPAWNIFPAHTHAVCLAPGGHDHTCTPALR</sequence>
<evidence type="ECO:0000313" key="1">
    <source>
        <dbReference type="EMBL" id="MPD01202.1"/>
    </source>
</evidence>
<protein>
    <submittedName>
        <fullName evidence="1">Uncharacterized protein</fullName>
    </submittedName>
</protein>
<dbReference type="EMBL" id="VSRR010126142">
    <property type="protein sequence ID" value="MPD01202.1"/>
    <property type="molecule type" value="Genomic_DNA"/>
</dbReference>
<accession>A0A5B7JT92</accession>
<gene>
    <name evidence="1" type="ORF">E2C01_096720</name>
</gene>
<keyword evidence="2" id="KW-1185">Reference proteome</keyword>
<proteinExistence type="predicted"/>
<dbReference type="Proteomes" id="UP000324222">
    <property type="component" value="Unassembled WGS sequence"/>
</dbReference>